<keyword evidence="2" id="KW-1185">Reference proteome</keyword>
<organism evidence="3">
    <name type="scientific">Thelazia callipaeda</name>
    <name type="common">Oriental eyeworm</name>
    <name type="synonym">Parasitic nematode</name>
    <dbReference type="NCBI Taxonomy" id="103827"/>
    <lineage>
        <taxon>Eukaryota</taxon>
        <taxon>Metazoa</taxon>
        <taxon>Ecdysozoa</taxon>
        <taxon>Nematoda</taxon>
        <taxon>Chromadorea</taxon>
        <taxon>Rhabditida</taxon>
        <taxon>Spirurina</taxon>
        <taxon>Spiruromorpha</taxon>
        <taxon>Thelazioidea</taxon>
        <taxon>Thelaziidae</taxon>
        <taxon>Thelazia</taxon>
    </lineage>
</organism>
<dbReference type="Proteomes" id="UP000276776">
    <property type="component" value="Unassembled WGS sequence"/>
</dbReference>
<reference evidence="3" key="1">
    <citation type="submission" date="2017-02" db="UniProtKB">
        <authorList>
            <consortium name="WormBaseParasite"/>
        </authorList>
    </citation>
    <scope>IDENTIFICATION</scope>
</reference>
<sequence length="203" mass="22727">MLKKIGLTVTKRTLEDFLGDFLQARMIANANGKAARLRSEHPFAVNLHPSNTAFPLFATFSPFDLAKQNALATRDASKLLTNWLQRLRADPLTSFSLPVAMESVIKPSAILQTHPLAINLTRIAKYLEDGGLLKNVNYERKDYDANFNNYGTEINHPKTLISAEKDRSKESASEESIKIDNNSRGGFLFESITIRKNSSTQEQ</sequence>
<proteinExistence type="predicted"/>
<accession>A0A0N5CST5</accession>
<evidence type="ECO:0000313" key="2">
    <source>
        <dbReference type="Proteomes" id="UP000276776"/>
    </source>
</evidence>
<dbReference type="AlphaFoldDB" id="A0A0N5CST5"/>
<evidence type="ECO:0000313" key="1">
    <source>
        <dbReference type="EMBL" id="VDM99681.1"/>
    </source>
</evidence>
<reference evidence="1 2" key="2">
    <citation type="submission" date="2018-11" db="EMBL/GenBank/DDBJ databases">
        <authorList>
            <consortium name="Pathogen Informatics"/>
        </authorList>
    </citation>
    <scope>NUCLEOTIDE SEQUENCE [LARGE SCALE GENOMIC DNA]</scope>
</reference>
<dbReference type="WBParaSite" id="TCLT_0000329101-mRNA-1">
    <property type="protein sequence ID" value="TCLT_0000329101-mRNA-1"/>
    <property type="gene ID" value="TCLT_0000329101"/>
</dbReference>
<gene>
    <name evidence="1" type="ORF">TCLT_LOCUS3286</name>
</gene>
<dbReference type="EMBL" id="UYYF01001240">
    <property type="protein sequence ID" value="VDM99681.1"/>
    <property type="molecule type" value="Genomic_DNA"/>
</dbReference>
<name>A0A0N5CST5_THECL</name>
<evidence type="ECO:0000313" key="3">
    <source>
        <dbReference type="WBParaSite" id="TCLT_0000329101-mRNA-1"/>
    </source>
</evidence>
<protein>
    <submittedName>
        <fullName evidence="1 3">Uncharacterized protein</fullName>
    </submittedName>
</protein>